<proteinExistence type="predicted"/>
<dbReference type="AlphaFoldDB" id="A0A0K2Y7R2"/>
<protein>
    <submittedName>
        <fullName evidence="1">Uncharacterized protein</fullName>
    </submittedName>
</protein>
<dbReference type="Proteomes" id="UP000046090">
    <property type="component" value="Unassembled WGS sequence"/>
</dbReference>
<gene>
    <name evidence="1" type="ORF">HHE01_13950</name>
</gene>
<dbReference type="EMBL" id="CDMK01000001">
    <property type="protein sequence ID" value="CRI33709.1"/>
    <property type="molecule type" value="Genomic_DNA"/>
</dbReference>
<name>A0A0K2Y7R2_HELHE</name>
<evidence type="ECO:0000313" key="1">
    <source>
        <dbReference type="EMBL" id="CRI33709.1"/>
    </source>
</evidence>
<sequence>MEVVQNERELQKALEGDLEDIGVQGRLVAKIAPLVSTNNASWYIAMVAITTAFIESIEATGMDAAIPQRIMATEDAAGAVDILGAEATYTAISMAVSAGSVEVLEHLRAYRLEKCGDNKAVLVKR</sequence>
<keyword evidence="2" id="KW-1185">Reference proteome</keyword>
<dbReference type="RefSeq" id="WP_015107568.1">
    <property type="nucleotide sequence ID" value="NZ_AP026684.1"/>
</dbReference>
<dbReference type="GeneID" id="76196387"/>
<evidence type="ECO:0000313" key="2">
    <source>
        <dbReference type="Proteomes" id="UP000046090"/>
    </source>
</evidence>
<organism evidence="1 2">
    <name type="scientific">Helicobacter heilmannii</name>
    <dbReference type="NCBI Taxonomy" id="35817"/>
    <lineage>
        <taxon>Bacteria</taxon>
        <taxon>Pseudomonadati</taxon>
        <taxon>Campylobacterota</taxon>
        <taxon>Epsilonproteobacteria</taxon>
        <taxon>Campylobacterales</taxon>
        <taxon>Helicobacteraceae</taxon>
        <taxon>Helicobacter</taxon>
    </lineage>
</organism>
<accession>A0A0K2Y7R2</accession>
<reference evidence="2" key="1">
    <citation type="submission" date="2014-12" db="EMBL/GenBank/DDBJ databases">
        <authorList>
            <person name="Smet A."/>
        </authorList>
    </citation>
    <scope>NUCLEOTIDE SEQUENCE [LARGE SCALE GENOMIC DNA]</scope>
</reference>